<gene>
    <name evidence="1" type="ORF">GBAR_LOCUS21078</name>
</gene>
<dbReference type="EMBL" id="CASHTH010002955">
    <property type="protein sequence ID" value="CAI8037665.1"/>
    <property type="molecule type" value="Genomic_DNA"/>
</dbReference>
<organism evidence="1 2">
    <name type="scientific">Geodia barretti</name>
    <name type="common">Barrett's horny sponge</name>
    <dbReference type="NCBI Taxonomy" id="519541"/>
    <lineage>
        <taxon>Eukaryota</taxon>
        <taxon>Metazoa</taxon>
        <taxon>Porifera</taxon>
        <taxon>Demospongiae</taxon>
        <taxon>Heteroscleromorpha</taxon>
        <taxon>Tetractinellida</taxon>
        <taxon>Astrophorina</taxon>
        <taxon>Geodiidae</taxon>
        <taxon>Geodia</taxon>
    </lineage>
</organism>
<comment type="caution">
    <text evidence="1">The sequence shown here is derived from an EMBL/GenBank/DDBJ whole genome shotgun (WGS) entry which is preliminary data.</text>
</comment>
<proteinExistence type="predicted"/>
<dbReference type="PANTHER" id="PTHR35841">
    <property type="entry name" value="PHOSPHONATES-BINDING PERIPLASMIC PROTEIN"/>
    <property type="match status" value="1"/>
</dbReference>
<dbReference type="AlphaFoldDB" id="A0AA35SWZ1"/>
<reference evidence="1" key="1">
    <citation type="submission" date="2023-03" db="EMBL/GenBank/DDBJ databases">
        <authorList>
            <person name="Steffen K."/>
            <person name="Cardenas P."/>
        </authorList>
    </citation>
    <scope>NUCLEOTIDE SEQUENCE</scope>
</reference>
<evidence type="ECO:0000313" key="1">
    <source>
        <dbReference type="EMBL" id="CAI8037665.1"/>
    </source>
</evidence>
<accession>A0AA35SWZ1</accession>
<name>A0AA35SWZ1_GEOBA</name>
<evidence type="ECO:0000313" key="2">
    <source>
        <dbReference type="Proteomes" id="UP001174909"/>
    </source>
</evidence>
<dbReference type="Gene3D" id="3.40.190.10">
    <property type="entry name" value="Periplasmic binding protein-like II"/>
    <property type="match status" value="2"/>
</dbReference>
<sequence>MVTLGGSATSSHFEVFQGLEELFRRRGIDLDWILYSDYDAMVDAFVKGDIDLAWNGPLGYVQDQAPAGPAVSRHSDARFEDLLGRRFAFGRRSSEQAGLVPYYVLKQSGLNPDKDLSAVSFYEERESRNTSDERDVVERVASGEFDAGAVSRRTLELMVEDGSLTGHPVRVFWSSPAYSHCCFTAQQDMEPQLVAQIEAAFLVITGSDEVERAVLEGEGCSSFVAGVEEGWEIIEDAAVTEGLV</sequence>
<dbReference type="Pfam" id="PF12974">
    <property type="entry name" value="Phosphonate-bd"/>
    <property type="match status" value="1"/>
</dbReference>
<keyword evidence="2" id="KW-1185">Reference proteome</keyword>
<dbReference type="Proteomes" id="UP001174909">
    <property type="component" value="Unassembled WGS sequence"/>
</dbReference>
<protein>
    <submittedName>
        <fullName evidence="1">Probable ABC transporter phosphite binding protein PhnD1</fullName>
    </submittedName>
</protein>
<dbReference type="PANTHER" id="PTHR35841:SF1">
    <property type="entry name" value="PHOSPHONATES-BINDING PERIPLASMIC PROTEIN"/>
    <property type="match status" value="1"/>
</dbReference>
<dbReference type="SUPFAM" id="SSF53850">
    <property type="entry name" value="Periplasmic binding protein-like II"/>
    <property type="match status" value="1"/>
</dbReference>